<protein>
    <submittedName>
        <fullName evidence="2">Uncharacterized protein</fullName>
    </submittedName>
</protein>
<dbReference type="EnsemblMetazoa" id="GPPI025654-RA">
    <property type="protein sequence ID" value="GPPI025654-PA"/>
    <property type="gene ID" value="GPPI025654"/>
</dbReference>
<feature type="chain" id="PRO_5008404704" evidence="1">
    <location>
        <begin position="23"/>
        <end position="183"/>
    </location>
</feature>
<reference evidence="3" key="1">
    <citation type="submission" date="2015-01" db="EMBL/GenBank/DDBJ databases">
        <authorList>
            <person name="Aksoy S."/>
            <person name="Warren W."/>
            <person name="Wilson R.K."/>
        </authorList>
    </citation>
    <scope>NUCLEOTIDE SEQUENCE [LARGE SCALE GENOMIC DNA]</scope>
    <source>
        <strain evidence="3">IAEA</strain>
    </source>
</reference>
<dbReference type="AlphaFoldDB" id="A0A1B0BCF1"/>
<keyword evidence="3" id="KW-1185">Reference proteome</keyword>
<dbReference type="VEuPathDB" id="VectorBase:GPPI025654"/>
<evidence type="ECO:0000256" key="1">
    <source>
        <dbReference type="SAM" id="SignalP"/>
    </source>
</evidence>
<dbReference type="Proteomes" id="UP000092460">
    <property type="component" value="Unassembled WGS sequence"/>
</dbReference>
<reference evidence="2" key="2">
    <citation type="submission" date="2020-05" db="UniProtKB">
        <authorList>
            <consortium name="EnsemblMetazoa"/>
        </authorList>
    </citation>
    <scope>IDENTIFICATION</scope>
    <source>
        <strain evidence="2">IAEA</strain>
    </source>
</reference>
<name>A0A1B0BCF1_9MUSC</name>
<organism evidence="2 3">
    <name type="scientific">Glossina palpalis gambiensis</name>
    <dbReference type="NCBI Taxonomy" id="67801"/>
    <lineage>
        <taxon>Eukaryota</taxon>
        <taxon>Metazoa</taxon>
        <taxon>Ecdysozoa</taxon>
        <taxon>Arthropoda</taxon>
        <taxon>Hexapoda</taxon>
        <taxon>Insecta</taxon>
        <taxon>Pterygota</taxon>
        <taxon>Neoptera</taxon>
        <taxon>Endopterygota</taxon>
        <taxon>Diptera</taxon>
        <taxon>Brachycera</taxon>
        <taxon>Muscomorpha</taxon>
        <taxon>Hippoboscoidea</taxon>
        <taxon>Glossinidae</taxon>
        <taxon>Glossina</taxon>
    </lineage>
</organism>
<dbReference type="EMBL" id="JXJN01011980">
    <property type="status" value="NOT_ANNOTATED_CDS"/>
    <property type="molecule type" value="Genomic_DNA"/>
</dbReference>
<evidence type="ECO:0000313" key="2">
    <source>
        <dbReference type="EnsemblMetazoa" id="GPPI025654-PA"/>
    </source>
</evidence>
<feature type="signal peptide" evidence="1">
    <location>
        <begin position="1"/>
        <end position="22"/>
    </location>
</feature>
<accession>A0A1B0BCF1</accession>
<keyword evidence="1" id="KW-0732">Signal</keyword>
<proteinExistence type="predicted"/>
<evidence type="ECO:0000313" key="3">
    <source>
        <dbReference type="Proteomes" id="UP000092460"/>
    </source>
</evidence>
<sequence>MKLIILQLILLQINEWPTNVFSLPYKAIQYPDIKHGLNDEPHEHYHSSHCHHFQHDPEFHRKWDNHRFEHDHFHDDYFEHSPEFHRHDMIAEISPKHHDQMASVTTEKPSNNENMSTISTKIDDNSNDDPTVSFDLRTNFQVQKNCRLITATGRCIKIQNDIEFKDAFENSQEHSLVLLASEL</sequence>